<comment type="similarity">
    <text evidence="1">Belongs to the short-chain dehydrogenases/reductases (SDR) family.</text>
</comment>
<dbReference type="NCBIfam" id="NF005893">
    <property type="entry name" value="PRK07856.1"/>
    <property type="match status" value="1"/>
</dbReference>
<gene>
    <name evidence="4" type="ORF">HNR23_002733</name>
</gene>
<feature type="compositionally biased region" description="Low complexity" evidence="3">
    <location>
        <begin position="244"/>
        <end position="255"/>
    </location>
</feature>
<dbReference type="PRINTS" id="PR00081">
    <property type="entry name" value="GDHRDH"/>
</dbReference>
<protein>
    <submittedName>
        <fullName evidence="4">NAD(P)-dependent dehydrogenase (Short-subunit alcohol dehydrogenase family)</fullName>
    </submittedName>
</protein>
<evidence type="ECO:0000256" key="1">
    <source>
        <dbReference type="ARBA" id="ARBA00006484"/>
    </source>
</evidence>
<dbReference type="GO" id="GO:0016491">
    <property type="term" value="F:oxidoreductase activity"/>
    <property type="evidence" value="ECO:0007669"/>
    <property type="project" value="UniProtKB-KW"/>
</dbReference>
<dbReference type="InterPro" id="IPR002347">
    <property type="entry name" value="SDR_fam"/>
</dbReference>
<keyword evidence="2" id="KW-0560">Oxidoreductase</keyword>
<evidence type="ECO:0000256" key="3">
    <source>
        <dbReference type="SAM" id="MobiDB-lite"/>
    </source>
</evidence>
<organism evidence="4 5">
    <name type="scientific">Nocardiopsis mwathae</name>
    <dbReference type="NCBI Taxonomy" id="1472723"/>
    <lineage>
        <taxon>Bacteria</taxon>
        <taxon>Bacillati</taxon>
        <taxon>Actinomycetota</taxon>
        <taxon>Actinomycetes</taxon>
        <taxon>Streptosporangiales</taxon>
        <taxon>Nocardiopsidaceae</taxon>
        <taxon>Nocardiopsis</taxon>
    </lineage>
</organism>
<dbReference type="InterPro" id="IPR020904">
    <property type="entry name" value="Sc_DH/Rdtase_CS"/>
</dbReference>
<reference evidence="4 5" key="1">
    <citation type="submission" date="2020-08" db="EMBL/GenBank/DDBJ databases">
        <title>Sequencing the genomes of 1000 actinobacteria strains.</title>
        <authorList>
            <person name="Klenk H.-P."/>
        </authorList>
    </citation>
    <scope>NUCLEOTIDE SEQUENCE [LARGE SCALE GENOMIC DNA]</scope>
    <source>
        <strain evidence="4 5">DSM 46659</strain>
    </source>
</reference>
<dbReference type="PROSITE" id="PS00061">
    <property type="entry name" value="ADH_SHORT"/>
    <property type="match status" value="1"/>
</dbReference>
<feature type="region of interest" description="Disordered" evidence="3">
    <location>
        <begin position="244"/>
        <end position="268"/>
    </location>
</feature>
<dbReference type="CDD" id="cd05233">
    <property type="entry name" value="SDR_c"/>
    <property type="match status" value="1"/>
</dbReference>
<evidence type="ECO:0000313" key="4">
    <source>
        <dbReference type="EMBL" id="MBB6172673.1"/>
    </source>
</evidence>
<proteinExistence type="inferred from homology"/>
<dbReference type="RefSeq" id="WP_343070553.1">
    <property type="nucleotide sequence ID" value="NZ_JACHDS010000001.1"/>
</dbReference>
<keyword evidence="5" id="KW-1185">Reference proteome</keyword>
<sequence>MTDTDGLSGMTVVVTGGARGVGLGITAAFRAAGAEVVACARREPESLPEGVRFERVDVRDADAVEDFIGGIPDLDVLVNNAGGTPYLPVGESDVRRHAKVIELNLIAPLIVSRAANRVLQRRPRGGSIIMIGSVSGHRPSPGTAAYAAAKAGLENLTVSLAVEWAPKVRVNAVRVGMVRTEAAAAHYGDASGAAAVARTVPLGRLADPADVGAACVFLASPAAAYVSGAALPLHGGGERPAYLDAAATATAGGAPPDRRDDAWREDDA</sequence>
<dbReference type="InterPro" id="IPR036291">
    <property type="entry name" value="NAD(P)-bd_dom_sf"/>
</dbReference>
<dbReference type="AlphaFoldDB" id="A0A7W9YIA2"/>
<dbReference type="FunFam" id="3.40.50.720:FF:000084">
    <property type="entry name" value="Short-chain dehydrogenase reductase"/>
    <property type="match status" value="1"/>
</dbReference>
<dbReference type="PANTHER" id="PTHR43639">
    <property type="entry name" value="OXIDOREDUCTASE, SHORT-CHAIN DEHYDROGENASE/REDUCTASE FAMILY (AFU_ORTHOLOGUE AFUA_5G02870)"/>
    <property type="match status" value="1"/>
</dbReference>
<evidence type="ECO:0000256" key="2">
    <source>
        <dbReference type="ARBA" id="ARBA00023002"/>
    </source>
</evidence>
<evidence type="ECO:0000313" key="5">
    <source>
        <dbReference type="Proteomes" id="UP000546642"/>
    </source>
</evidence>
<dbReference type="Gene3D" id="3.40.50.720">
    <property type="entry name" value="NAD(P)-binding Rossmann-like Domain"/>
    <property type="match status" value="1"/>
</dbReference>
<name>A0A7W9YIA2_9ACTN</name>
<comment type="caution">
    <text evidence="4">The sequence shown here is derived from an EMBL/GenBank/DDBJ whole genome shotgun (WGS) entry which is preliminary data.</text>
</comment>
<dbReference type="PRINTS" id="PR00080">
    <property type="entry name" value="SDRFAMILY"/>
</dbReference>
<dbReference type="Pfam" id="PF13561">
    <property type="entry name" value="adh_short_C2"/>
    <property type="match status" value="1"/>
</dbReference>
<dbReference type="SUPFAM" id="SSF51735">
    <property type="entry name" value="NAD(P)-binding Rossmann-fold domains"/>
    <property type="match status" value="1"/>
</dbReference>
<dbReference type="EMBL" id="JACHDS010000001">
    <property type="protein sequence ID" value="MBB6172673.1"/>
    <property type="molecule type" value="Genomic_DNA"/>
</dbReference>
<accession>A0A7W9YIA2</accession>
<dbReference type="PANTHER" id="PTHR43639:SF1">
    <property type="entry name" value="SHORT-CHAIN DEHYDROGENASE_REDUCTASE FAMILY PROTEIN"/>
    <property type="match status" value="1"/>
</dbReference>
<dbReference type="Proteomes" id="UP000546642">
    <property type="component" value="Unassembled WGS sequence"/>
</dbReference>